<keyword evidence="8" id="KW-0546">Nucleotide metabolism</keyword>
<protein>
    <recommendedName>
        <fullName evidence="4">AMP deaminase</fullName>
        <ecNumber evidence="4">3.5.4.6</ecNumber>
    </recommendedName>
</protein>
<feature type="compositionally biased region" description="Pro residues" evidence="9">
    <location>
        <begin position="427"/>
        <end position="443"/>
    </location>
</feature>
<sequence>MDSDLGFRMNGSLPAEKAKCFPDPFGLNTVDTTGDASPNSMLPLQGSESPQFNGPKLASSYPGSSGNLLAGEELRIPELPNEISAPYEVPQFPIEQIEKKLAIQQRMSQLLAKDLEDRKSQYEPSLVPGVEDIETTAVIDEHDFVPHFQRVAISGEDNTGVPAEDLEQASRLLVEALHIRDRYMDISSQTFPQVTARFLREMDNVASLPHSTKIVHEDKKTIADTDKHFKPSDNDSSTGQVAPLWRYKTISNLSNEKSVSDHDRNEKNPSQARLVKHTFVRTSSEKRGSWRKYETFAHTALAKLEEEQTGNAIVRSAPSGQTNETHAPSGETRNYKRDDQRKDANAPNVETGNDANVPSGQNKNAPSGRTNTDTDAPGGQVKTDSFLIALAKRCMWKECDLSGCQGGLESSHPVDQGAPSGAYQVPPNLPQAPPSVPEAPPKLPEATPKLSEATPLLSQAPPPHATNDSRPSVTDSDLDFELYDIFGYTGRGNLNTVSRGLLIAPHFVVLGLGPTATRNSASTFKLNVDRLSPGDRNTFHRFDKFNAKYNPIGESRLREVFLKTDNYLGGTYFARIIKEVAADLEESKYQNAELRLSIYGKSEDEWDKLATWAIESNVYSNNIRWLIQIPRLYDIFKSNKLINNFQEILQNIFKPLFEVDTHIHAASCMNQKHLLRFIKKTLKNHTDEVVTKDRTGQTMTLRQVFQSMNLTSYDLTVDMLDVHADRNTFHRFDKFNAKYNPIGESRLREVFLKTDNYLGGTYFARIIKDVPLYYYYLFIATTAVPHRDFYNIRKVDTHIHAASCMNQKHLLRFIKKTLKNHTDEVVTKDRTGQTMTLRQVFQSMNLTSYDLTVDMLDVHADRNTFHRFDKFNAKYNPIGESRLREVFLKTDNYLGGTYFARIIKEVAADLEESKYQNAELRLSIYGKSEDEWDKLATWAIESNVYSNNIRWLIQIPRLYDIFKSNKLINNFQEILQNIFKPLFEVTNDSSSHPHLHKFLQYVIGFDSVDDESKPENPLFDADVLTPPQWNLEENPCYAYYQYYTYANLTVLNQSTGRIAMSPLSNNSLFLNYHRNPLPEYLARGLVVSLSTDDPLQFHFTKEPLMEEYSIAAQVWKLSSCDMCELARNSVLMSGFPHGMKQYWLGPNYTKEGVAGNDITRTNVPDIRVAFRSETMIEELSNIFRVFKGNVDWKV</sequence>
<evidence type="ECO:0000256" key="9">
    <source>
        <dbReference type="SAM" id="MobiDB-lite"/>
    </source>
</evidence>
<proteinExistence type="inferred from homology"/>
<evidence type="ECO:0000256" key="2">
    <source>
        <dbReference type="ARBA" id="ARBA00004955"/>
    </source>
</evidence>
<dbReference type="STRING" id="121845.A0A3Q0ISV8"/>
<dbReference type="InterPro" id="IPR006650">
    <property type="entry name" value="A/AMP_deam_AS"/>
</dbReference>
<name>A0A3Q0ISV8_DIACI</name>
<dbReference type="GO" id="GO:0032264">
    <property type="term" value="P:IMP salvage"/>
    <property type="evidence" value="ECO:0007669"/>
    <property type="project" value="UniProtKB-UniPathway"/>
</dbReference>
<dbReference type="SUPFAM" id="SSF51556">
    <property type="entry name" value="Metallo-dependent hydrolases"/>
    <property type="match status" value="3"/>
</dbReference>
<evidence type="ECO:0000256" key="7">
    <source>
        <dbReference type="ARBA" id="ARBA00022833"/>
    </source>
</evidence>
<comment type="similarity">
    <text evidence="3">Belongs to the metallo-dependent hydrolases superfamily. Adenosine and AMP deaminases family.</text>
</comment>
<comment type="pathway">
    <text evidence="2">Purine metabolism; IMP biosynthesis via salvage pathway; IMP from AMP: step 1/1.</text>
</comment>
<gene>
    <name evidence="11" type="primary">LOC103509162</name>
</gene>
<dbReference type="Proteomes" id="UP000079169">
    <property type="component" value="Unplaced"/>
</dbReference>
<evidence type="ECO:0000256" key="5">
    <source>
        <dbReference type="ARBA" id="ARBA00022723"/>
    </source>
</evidence>
<dbReference type="KEGG" id="dci:103509162"/>
<evidence type="ECO:0000256" key="3">
    <source>
        <dbReference type="ARBA" id="ARBA00006676"/>
    </source>
</evidence>
<keyword evidence="6" id="KW-0378">Hydrolase</keyword>
<comment type="cofactor">
    <cofactor evidence="1">
        <name>Zn(2+)</name>
        <dbReference type="ChEBI" id="CHEBI:29105"/>
    </cofactor>
</comment>
<dbReference type="PaxDb" id="121845-A0A3Q0ISV8"/>
<dbReference type="RefSeq" id="XP_026679354.1">
    <property type="nucleotide sequence ID" value="XM_026823553.1"/>
</dbReference>
<feature type="compositionally biased region" description="Polar residues" evidence="9">
    <location>
        <begin position="348"/>
        <end position="374"/>
    </location>
</feature>
<dbReference type="GeneID" id="103509162"/>
<dbReference type="PANTHER" id="PTHR11359:SF0">
    <property type="entry name" value="AMP DEAMINASE"/>
    <property type="match status" value="1"/>
</dbReference>
<evidence type="ECO:0000256" key="4">
    <source>
        <dbReference type="ARBA" id="ARBA00012775"/>
    </source>
</evidence>
<feature type="compositionally biased region" description="Basic and acidic residues" evidence="9">
    <location>
        <begin position="333"/>
        <end position="344"/>
    </location>
</feature>
<dbReference type="GO" id="GO:0046033">
    <property type="term" value="P:AMP metabolic process"/>
    <property type="evidence" value="ECO:0007669"/>
    <property type="project" value="TreeGrafter"/>
</dbReference>
<feature type="region of interest" description="Disordered" evidence="9">
    <location>
        <begin position="454"/>
        <end position="473"/>
    </location>
</feature>
<keyword evidence="7" id="KW-0862">Zinc</keyword>
<dbReference type="GO" id="GO:0046872">
    <property type="term" value="F:metal ion binding"/>
    <property type="evidence" value="ECO:0007669"/>
    <property type="project" value="UniProtKB-KW"/>
</dbReference>
<feature type="region of interest" description="Disordered" evidence="9">
    <location>
        <begin position="29"/>
        <end position="60"/>
    </location>
</feature>
<dbReference type="EC" id="3.5.4.6" evidence="4"/>
<dbReference type="InterPro" id="IPR032466">
    <property type="entry name" value="Metal_Hydrolase"/>
</dbReference>
<accession>A0A3Q0ISV8</accession>
<dbReference type="Gene3D" id="3.20.20.140">
    <property type="entry name" value="Metal-dependent hydrolases"/>
    <property type="match status" value="4"/>
</dbReference>
<dbReference type="UniPathway" id="UPA00591">
    <property type="reaction ID" value="UER00663"/>
</dbReference>
<dbReference type="Pfam" id="PF19326">
    <property type="entry name" value="AMP_deaminase"/>
    <property type="match status" value="4"/>
</dbReference>
<dbReference type="AlphaFoldDB" id="A0A3Q0ISV8"/>
<dbReference type="PROSITE" id="PS00485">
    <property type="entry name" value="A_DEAMINASE"/>
    <property type="match status" value="1"/>
</dbReference>
<dbReference type="InterPro" id="IPR006329">
    <property type="entry name" value="AMPD"/>
</dbReference>
<evidence type="ECO:0000256" key="1">
    <source>
        <dbReference type="ARBA" id="ARBA00001947"/>
    </source>
</evidence>
<dbReference type="GO" id="GO:0003876">
    <property type="term" value="F:AMP deaminase activity"/>
    <property type="evidence" value="ECO:0007669"/>
    <property type="project" value="UniProtKB-EC"/>
</dbReference>
<dbReference type="GO" id="GO:0005829">
    <property type="term" value="C:cytosol"/>
    <property type="evidence" value="ECO:0007669"/>
    <property type="project" value="TreeGrafter"/>
</dbReference>
<evidence type="ECO:0000313" key="11">
    <source>
        <dbReference type="RefSeq" id="XP_026679354.1"/>
    </source>
</evidence>
<feature type="region of interest" description="Disordered" evidence="9">
    <location>
        <begin position="408"/>
        <end position="448"/>
    </location>
</feature>
<keyword evidence="5" id="KW-0479">Metal-binding</keyword>
<evidence type="ECO:0000313" key="10">
    <source>
        <dbReference type="Proteomes" id="UP000079169"/>
    </source>
</evidence>
<keyword evidence="10" id="KW-1185">Reference proteome</keyword>
<evidence type="ECO:0000256" key="8">
    <source>
        <dbReference type="ARBA" id="ARBA00023080"/>
    </source>
</evidence>
<evidence type="ECO:0000256" key="6">
    <source>
        <dbReference type="ARBA" id="ARBA00022801"/>
    </source>
</evidence>
<feature type="compositionally biased region" description="Basic and acidic residues" evidence="9">
    <location>
        <begin position="258"/>
        <end position="267"/>
    </location>
</feature>
<feature type="compositionally biased region" description="Polar residues" evidence="9">
    <location>
        <begin position="29"/>
        <end position="52"/>
    </location>
</feature>
<organism evidence="10 11">
    <name type="scientific">Diaphorina citri</name>
    <name type="common">Asian citrus psyllid</name>
    <dbReference type="NCBI Taxonomy" id="121845"/>
    <lineage>
        <taxon>Eukaryota</taxon>
        <taxon>Metazoa</taxon>
        <taxon>Ecdysozoa</taxon>
        <taxon>Arthropoda</taxon>
        <taxon>Hexapoda</taxon>
        <taxon>Insecta</taxon>
        <taxon>Pterygota</taxon>
        <taxon>Neoptera</taxon>
        <taxon>Paraneoptera</taxon>
        <taxon>Hemiptera</taxon>
        <taxon>Sternorrhyncha</taxon>
        <taxon>Psylloidea</taxon>
        <taxon>Psyllidae</taxon>
        <taxon>Diaphorininae</taxon>
        <taxon>Diaphorina</taxon>
    </lineage>
</organism>
<dbReference type="Gene3D" id="4.10.800.20">
    <property type="match status" value="1"/>
</dbReference>
<dbReference type="PANTHER" id="PTHR11359">
    <property type="entry name" value="AMP DEAMINASE"/>
    <property type="match status" value="1"/>
</dbReference>
<dbReference type="FunFam" id="4.10.800.20:FF:000001">
    <property type="entry name" value="AMP deaminase"/>
    <property type="match status" value="2"/>
</dbReference>
<feature type="region of interest" description="Disordered" evidence="9">
    <location>
        <begin position="255"/>
        <end position="274"/>
    </location>
</feature>
<feature type="region of interest" description="Disordered" evidence="9">
    <location>
        <begin position="313"/>
        <end position="380"/>
    </location>
</feature>
<reference evidence="11" key="1">
    <citation type="submission" date="2025-08" db="UniProtKB">
        <authorList>
            <consortium name="RefSeq"/>
        </authorList>
    </citation>
    <scope>IDENTIFICATION</scope>
</reference>